<dbReference type="EMBL" id="ML995819">
    <property type="protein sequence ID" value="KAF2771447.1"/>
    <property type="molecule type" value="Genomic_DNA"/>
</dbReference>
<dbReference type="GO" id="GO:0005634">
    <property type="term" value="C:nucleus"/>
    <property type="evidence" value="ECO:0007669"/>
    <property type="project" value="TreeGrafter"/>
</dbReference>
<feature type="region of interest" description="Disordered" evidence="5">
    <location>
        <begin position="267"/>
        <end position="306"/>
    </location>
</feature>
<evidence type="ECO:0000256" key="2">
    <source>
        <dbReference type="ARBA" id="ARBA00022679"/>
    </source>
</evidence>
<feature type="region of interest" description="Disordered" evidence="5">
    <location>
        <begin position="24"/>
        <end position="68"/>
    </location>
</feature>
<accession>A0A6G1LEY1</accession>
<dbReference type="GO" id="GO:0005737">
    <property type="term" value="C:cytoplasm"/>
    <property type="evidence" value="ECO:0007669"/>
    <property type="project" value="TreeGrafter"/>
</dbReference>
<feature type="compositionally biased region" description="Basic and acidic residues" evidence="5">
    <location>
        <begin position="288"/>
        <end position="306"/>
    </location>
</feature>
<dbReference type="PANTHER" id="PTHR12400:SF21">
    <property type="entry name" value="KINASE"/>
    <property type="match status" value="1"/>
</dbReference>
<dbReference type="InterPro" id="IPR005522">
    <property type="entry name" value="IPK"/>
</dbReference>
<keyword evidence="7" id="KW-1185">Reference proteome</keyword>
<evidence type="ECO:0000256" key="5">
    <source>
        <dbReference type="SAM" id="MobiDB-lite"/>
    </source>
</evidence>
<dbReference type="Proteomes" id="UP000799436">
    <property type="component" value="Unassembled WGS sequence"/>
</dbReference>
<proteinExistence type="inferred from homology"/>
<gene>
    <name evidence="6" type="ORF">EJ03DRAFT_268680</name>
</gene>
<protein>
    <recommendedName>
        <fullName evidence="4">Kinase</fullName>
        <ecNumber evidence="4">2.7.-.-</ecNumber>
    </recommendedName>
</protein>
<evidence type="ECO:0000256" key="1">
    <source>
        <dbReference type="ARBA" id="ARBA00007374"/>
    </source>
</evidence>
<dbReference type="PANTHER" id="PTHR12400">
    <property type="entry name" value="INOSITOL POLYPHOSPHATE KINASE"/>
    <property type="match status" value="1"/>
</dbReference>
<evidence type="ECO:0000313" key="6">
    <source>
        <dbReference type="EMBL" id="KAF2771447.1"/>
    </source>
</evidence>
<comment type="similarity">
    <text evidence="1 4">Belongs to the inositol phosphokinase (IPK) family.</text>
</comment>
<sequence length="1080" mass="121809">MQWHRRSLYDLHNPNVLPLAAYRPESQAQESPSSTPEVVLNNSPETPKQTKQGPMESNGNERSVEREQYRSWRAGKAKLEGMTIAQSQRRQSKVEMGIDNVIDARLPLADAAAMNVRSRKASHYLGLFRENEAEIERPSDRKKSRAKQGDLSGETSPEPDHNQQRELAGVHENIEVVAGGNGRGSPSNGMPGHLPLELLEDIRNHHHLAPGAARKVPYTNECHIHRHYANESPELRRVPTQSQDYHDDEYIQSAQYIPHQGLRLEDSPTEEQIAQHKQRQVDAASRGQRCEEDSEHVDISLRQGETSDRLQGDFQLPSVPPIASFEQLPGPALDEYVRSDSDNESDLYISESEPATEDEDEDTTPKATPKAKSYLTSPNNSPSRVKRHRAPEPIGAVELKPYKHQVGGHTTMYRFSRRAVCKQLNSKENKFYETIEKYHPELLGFMPRYIGVLNVTYRKDPKKRKPTISEGEDVSSKAGSKPGRTELLATNDGGKDSTLDSEEKQRIFSHSHQGPTSVPQVIFDNNRHLIPEHLFRLPRRSVTPDLERRRTSPTKECLTLSASNIGHRPSIKTHSSWGFTSVNSKLRDNVLREVFAPPVIHRHNRRDRAQQARSLRRLPKSVQLDHAPYEGHISADTTELPETLQRQSSIRRDAIKTAFERSQLDGSDRASTDLGPLLRESRAALSKSAEATEAEIMAANSARHHRRRHSGGGLKRKPTDIDGTRGDLEYHEDEAYSAETEANVFAMDDVKNELAIAGHELTANGLTYGHPMPTVDGPVDDISLWQLGPATSLSNEEPRNPETSLVQQDERVEHFLLLEDLTAGMQKPCVLDLKMGTRQYGVEADEKKQKSQQRKCKMTTSQELGVRVCGMQVYNVKQQKYAFEDKYFGRDIKAGAEFKDALKRFFFDGIGHNAALKHIPALLEKIAALDKIIRRLPSYRLYASSLLLIYDRGNADEQGKLRPHSGETNGKEEQKQHYLDIKLKIVDFANCVTAEAMPNILEKKPCPPSHPSDVDRGYLRGLRSLRMYFQRIWEELHEQKYVERGEGEGMAHQDRGVSGATTQKGWSDSALMEDSGNVST</sequence>
<name>A0A6G1LEY1_9PEZI</name>
<evidence type="ECO:0000256" key="3">
    <source>
        <dbReference type="ARBA" id="ARBA00022777"/>
    </source>
</evidence>
<feature type="region of interest" description="Disordered" evidence="5">
    <location>
        <begin position="461"/>
        <end position="503"/>
    </location>
</feature>
<feature type="compositionally biased region" description="Basic residues" evidence="5">
    <location>
        <begin position="702"/>
        <end position="716"/>
    </location>
</feature>
<evidence type="ECO:0000313" key="7">
    <source>
        <dbReference type="Proteomes" id="UP000799436"/>
    </source>
</evidence>
<organism evidence="6 7">
    <name type="scientific">Teratosphaeria nubilosa</name>
    <dbReference type="NCBI Taxonomy" id="161662"/>
    <lineage>
        <taxon>Eukaryota</taxon>
        <taxon>Fungi</taxon>
        <taxon>Dikarya</taxon>
        <taxon>Ascomycota</taxon>
        <taxon>Pezizomycotina</taxon>
        <taxon>Dothideomycetes</taxon>
        <taxon>Dothideomycetidae</taxon>
        <taxon>Mycosphaerellales</taxon>
        <taxon>Teratosphaeriaceae</taxon>
        <taxon>Teratosphaeria</taxon>
    </lineage>
</organism>
<dbReference type="AlphaFoldDB" id="A0A6G1LEY1"/>
<dbReference type="OrthoDB" id="2573163at2759"/>
<dbReference type="Pfam" id="PF03770">
    <property type="entry name" value="IPK"/>
    <property type="match status" value="1"/>
</dbReference>
<feature type="region of interest" description="Disordered" evidence="5">
    <location>
        <begin position="699"/>
        <end position="725"/>
    </location>
</feature>
<feature type="region of interest" description="Disordered" evidence="5">
    <location>
        <begin position="1047"/>
        <end position="1080"/>
    </location>
</feature>
<dbReference type="EC" id="2.7.-.-" evidence="4"/>
<dbReference type="GO" id="GO:0000824">
    <property type="term" value="F:inositol-1,4,5,6-tetrakisphosphate 3-kinase activity"/>
    <property type="evidence" value="ECO:0007669"/>
    <property type="project" value="TreeGrafter"/>
</dbReference>
<dbReference type="SUPFAM" id="SSF56104">
    <property type="entry name" value="SAICAR synthase-like"/>
    <property type="match status" value="1"/>
</dbReference>
<keyword evidence="3 4" id="KW-0418">Kinase</keyword>
<dbReference type="GO" id="GO:0046854">
    <property type="term" value="P:phosphatidylinositol phosphate biosynthetic process"/>
    <property type="evidence" value="ECO:0007669"/>
    <property type="project" value="TreeGrafter"/>
</dbReference>
<keyword evidence="2 4" id="KW-0808">Transferase</keyword>
<feature type="region of interest" description="Disordered" evidence="5">
    <location>
        <begin position="333"/>
        <end position="390"/>
    </location>
</feature>
<dbReference type="InterPro" id="IPR038286">
    <property type="entry name" value="IPK_sf"/>
</dbReference>
<dbReference type="GO" id="GO:0032958">
    <property type="term" value="P:inositol phosphate biosynthetic process"/>
    <property type="evidence" value="ECO:0007669"/>
    <property type="project" value="InterPro"/>
</dbReference>
<reference evidence="6" key="1">
    <citation type="journal article" date="2020" name="Stud. Mycol.">
        <title>101 Dothideomycetes genomes: a test case for predicting lifestyles and emergence of pathogens.</title>
        <authorList>
            <person name="Haridas S."/>
            <person name="Albert R."/>
            <person name="Binder M."/>
            <person name="Bloem J."/>
            <person name="Labutti K."/>
            <person name="Salamov A."/>
            <person name="Andreopoulos B."/>
            <person name="Baker S."/>
            <person name="Barry K."/>
            <person name="Bills G."/>
            <person name="Bluhm B."/>
            <person name="Cannon C."/>
            <person name="Castanera R."/>
            <person name="Culley D."/>
            <person name="Daum C."/>
            <person name="Ezra D."/>
            <person name="Gonzalez J."/>
            <person name="Henrissat B."/>
            <person name="Kuo A."/>
            <person name="Liang C."/>
            <person name="Lipzen A."/>
            <person name="Lutzoni F."/>
            <person name="Magnuson J."/>
            <person name="Mondo S."/>
            <person name="Nolan M."/>
            <person name="Ohm R."/>
            <person name="Pangilinan J."/>
            <person name="Park H.-J."/>
            <person name="Ramirez L."/>
            <person name="Alfaro M."/>
            <person name="Sun H."/>
            <person name="Tritt A."/>
            <person name="Yoshinaga Y."/>
            <person name="Zwiers L.-H."/>
            <person name="Turgeon B."/>
            <person name="Goodwin S."/>
            <person name="Spatafora J."/>
            <person name="Crous P."/>
            <person name="Grigoriev I."/>
        </authorList>
    </citation>
    <scope>NUCLEOTIDE SEQUENCE</scope>
    <source>
        <strain evidence="6">CBS 116005</strain>
    </source>
</reference>
<feature type="compositionally biased region" description="Polar residues" evidence="5">
    <location>
        <begin position="374"/>
        <end position="383"/>
    </location>
</feature>
<dbReference type="Gene3D" id="3.30.470.160">
    <property type="entry name" value="Inositol polyphosphate kinase"/>
    <property type="match status" value="1"/>
</dbReference>
<feature type="compositionally biased region" description="Basic and acidic residues" evidence="5">
    <location>
        <begin position="493"/>
        <end position="503"/>
    </location>
</feature>
<dbReference type="GO" id="GO:0008440">
    <property type="term" value="F:inositol-1,4,5-trisphosphate 3-kinase activity"/>
    <property type="evidence" value="ECO:0007669"/>
    <property type="project" value="TreeGrafter"/>
</dbReference>
<feature type="compositionally biased region" description="Polar residues" evidence="5">
    <location>
        <begin position="26"/>
        <end position="61"/>
    </location>
</feature>
<feature type="region of interest" description="Disordered" evidence="5">
    <location>
        <begin position="134"/>
        <end position="163"/>
    </location>
</feature>
<evidence type="ECO:0000256" key="4">
    <source>
        <dbReference type="RuleBase" id="RU363090"/>
    </source>
</evidence>